<comment type="caution">
    <text evidence="1">The sequence shown here is derived from an EMBL/GenBank/DDBJ whole genome shotgun (WGS) entry which is preliminary data.</text>
</comment>
<keyword evidence="2" id="KW-1185">Reference proteome</keyword>
<evidence type="ECO:0000313" key="1">
    <source>
        <dbReference type="EMBL" id="KUN76513.1"/>
    </source>
</evidence>
<dbReference type="Proteomes" id="UP000052982">
    <property type="component" value="Unassembled WGS sequence"/>
</dbReference>
<dbReference type="AlphaFoldDB" id="A0A117R898"/>
<dbReference type="EMBL" id="LMWW01000065">
    <property type="protein sequence ID" value="KUN76513.1"/>
    <property type="molecule type" value="Genomic_DNA"/>
</dbReference>
<name>A0A117R898_9ACTN</name>
<evidence type="ECO:0000313" key="2">
    <source>
        <dbReference type="Proteomes" id="UP000052982"/>
    </source>
</evidence>
<sequence>MAGLLFVHWRAALGGHASMHEETLPDRSSTWAAVAVVALWAVARFGAVPRTSHPHPLARIGGPAMAAAMALMLLT</sequence>
<reference evidence="1 2" key="1">
    <citation type="submission" date="2015-10" db="EMBL/GenBank/DDBJ databases">
        <title>Draft genome sequence of Streptomyces griseoruber DSM 40281, type strain for the species Streptomyces griseoruber.</title>
        <authorList>
            <person name="Ruckert C."/>
            <person name="Winkler A."/>
            <person name="Kalinowski J."/>
            <person name="Kampfer P."/>
            <person name="Glaeser S."/>
        </authorList>
    </citation>
    <scope>NUCLEOTIDE SEQUENCE [LARGE SCALE GENOMIC DNA]</scope>
    <source>
        <strain evidence="1 2">DSM 40281</strain>
    </source>
</reference>
<proteinExistence type="predicted"/>
<protein>
    <submittedName>
        <fullName evidence="1">Uncharacterized protein</fullName>
    </submittedName>
</protein>
<gene>
    <name evidence="1" type="ORF">AQJ64_36620</name>
</gene>
<dbReference type="RefSeq" id="WP_059203350.1">
    <property type="nucleotide sequence ID" value="NZ_JBIRRP010000044.1"/>
</dbReference>
<accession>A0A117R898</accession>
<organism evidence="1 2">
    <name type="scientific">Streptomyces griseoruber</name>
    <dbReference type="NCBI Taxonomy" id="1943"/>
    <lineage>
        <taxon>Bacteria</taxon>
        <taxon>Bacillati</taxon>
        <taxon>Actinomycetota</taxon>
        <taxon>Actinomycetes</taxon>
        <taxon>Kitasatosporales</taxon>
        <taxon>Streptomycetaceae</taxon>
        <taxon>Streptomyces</taxon>
    </lineage>
</organism>
<dbReference type="STRING" id="1943.AQJ64_36620"/>